<organism evidence="1 2">
    <name type="scientific">Lactococcus lactis subsp. lactis A12</name>
    <dbReference type="NCBI Taxonomy" id="1137134"/>
    <lineage>
        <taxon>Bacteria</taxon>
        <taxon>Bacillati</taxon>
        <taxon>Bacillota</taxon>
        <taxon>Bacilli</taxon>
        <taxon>Lactobacillales</taxon>
        <taxon>Streptococcaceae</taxon>
        <taxon>Lactococcus</taxon>
    </lineage>
</organism>
<gene>
    <name evidence="1" type="ORF">O9U_04305</name>
</gene>
<evidence type="ECO:0000313" key="2">
    <source>
        <dbReference type="Proteomes" id="UP000015361"/>
    </source>
</evidence>
<accession>S6F0C9</accession>
<proteinExistence type="predicted"/>
<protein>
    <submittedName>
        <fullName evidence="1">Uncharacterized protein</fullName>
    </submittedName>
</protein>
<dbReference type="Proteomes" id="UP000015361">
    <property type="component" value="Unassembled WGS sequence"/>
</dbReference>
<dbReference type="EMBL" id="CBLU010000014">
    <property type="protein sequence ID" value="CDG05103.1"/>
    <property type="molecule type" value="Genomic_DNA"/>
</dbReference>
<name>S6F0C9_LACLL</name>
<reference evidence="1 2" key="1">
    <citation type="journal article" date="2013" name="Appl. Environ. Microbiol.">
        <title>The Carbohydrate Metabolism Signature of Lactococcus lactis Strain A12 Reveals Its Sourdough Ecosystem Origin.</title>
        <authorList>
            <person name="Passerini D."/>
            <person name="Coddeville M."/>
            <person name="Le Bourgeois P."/>
            <person name="Loubiere P."/>
            <person name="Ritzenthaler P."/>
            <person name="Fontagne-Faucher C."/>
            <person name="Daveran-Mingot M.L."/>
            <person name="Cocaign-Bousquet M."/>
        </authorList>
    </citation>
    <scope>NUCLEOTIDE SEQUENCE [LARGE SCALE GENOMIC DNA]</scope>
    <source>
        <strain evidence="1 2">A12</strain>
    </source>
</reference>
<sequence length="14" mass="1829">MWIYAVHNDMIWYS</sequence>
<comment type="caution">
    <text evidence="1">The sequence shown here is derived from an EMBL/GenBank/DDBJ whole genome shotgun (WGS) entry which is preliminary data.</text>
</comment>
<evidence type="ECO:0000313" key="1">
    <source>
        <dbReference type="EMBL" id="CDG05103.1"/>
    </source>
</evidence>